<evidence type="ECO:0000313" key="2">
    <source>
        <dbReference type="Proteomes" id="UP000320333"/>
    </source>
</evidence>
<keyword evidence="2" id="KW-1185">Reference proteome</keyword>
<organism evidence="1 2">
    <name type="scientific">Chytriomyces confervae</name>
    <dbReference type="NCBI Taxonomy" id="246404"/>
    <lineage>
        <taxon>Eukaryota</taxon>
        <taxon>Fungi</taxon>
        <taxon>Fungi incertae sedis</taxon>
        <taxon>Chytridiomycota</taxon>
        <taxon>Chytridiomycota incertae sedis</taxon>
        <taxon>Chytridiomycetes</taxon>
        <taxon>Chytridiales</taxon>
        <taxon>Chytriomycetaceae</taxon>
        <taxon>Chytriomyces</taxon>
    </lineage>
</organism>
<dbReference type="OrthoDB" id="2155617at2759"/>
<dbReference type="Proteomes" id="UP000320333">
    <property type="component" value="Unassembled WGS sequence"/>
</dbReference>
<comment type="caution">
    <text evidence="1">The sequence shown here is derived from an EMBL/GenBank/DDBJ whole genome shotgun (WGS) entry which is preliminary data.</text>
</comment>
<evidence type="ECO:0000313" key="1">
    <source>
        <dbReference type="EMBL" id="TPX66918.1"/>
    </source>
</evidence>
<proteinExistence type="predicted"/>
<dbReference type="AlphaFoldDB" id="A0A507EUP7"/>
<dbReference type="EMBL" id="QEAP01000419">
    <property type="protein sequence ID" value="TPX66918.1"/>
    <property type="molecule type" value="Genomic_DNA"/>
</dbReference>
<protein>
    <submittedName>
        <fullName evidence="1">Uncharacterized protein</fullName>
    </submittedName>
</protein>
<accession>A0A507EUP7</accession>
<sequence>MSSSRRFTVLFVQCQRNQPVKMKSHFDGQGMTREDPLSDVADLIEAFFLGVSPADLGQYTLRAVADGVVGPTLEPDLPLSTLSTGFTANTALIIKSNSYMDFDDSGRTSQLDSIEIVQINLAA</sequence>
<reference evidence="1 2" key="1">
    <citation type="journal article" date="2019" name="Sci. Rep.">
        <title>Comparative genomics of chytrid fungi reveal insights into the obligate biotrophic and pathogenic lifestyle of Synchytrium endobioticum.</title>
        <authorList>
            <person name="van de Vossenberg B.T.L.H."/>
            <person name="Warris S."/>
            <person name="Nguyen H.D.T."/>
            <person name="van Gent-Pelzer M.P.E."/>
            <person name="Joly D.L."/>
            <person name="van de Geest H.C."/>
            <person name="Bonants P.J.M."/>
            <person name="Smith D.S."/>
            <person name="Levesque C.A."/>
            <person name="van der Lee T.A.J."/>
        </authorList>
    </citation>
    <scope>NUCLEOTIDE SEQUENCE [LARGE SCALE GENOMIC DNA]</scope>
    <source>
        <strain evidence="1 2">CBS 675.73</strain>
    </source>
</reference>
<gene>
    <name evidence="1" type="ORF">CcCBS67573_g07663</name>
</gene>
<name>A0A507EUP7_9FUNG</name>